<dbReference type="Pfam" id="PF00797">
    <property type="entry name" value="Acetyltransf_2"/>
    <property type="match status" value="1"/>
</dbReference>
<dbReference type="PATRIC" id="fig|1129367.4.peg.3515"/>
<dbReference type="Gene3D" id="2.40.128.150">
    <property type="entry name" value="Cysteine proteinases"/>
    <property type="match status" value="1"/>
</dbReference>
<evidence type="ECO:0000313" key="3">
    <source>
        <dbReference type="Proteomes" id="UP000033434"/>
    </source>
</evidence>
<comment type="caution">
    <text evidence="2">The sequence shown here is derived from an EMBL/GenBank/DDBJ whole genome shotgun (WGS) entry which is preliminary data.</text>
</comment>
<dbReference type="PANTHER" id="PTHR11786:SF0">
    <property type="entry name" value="ARYLAMINE N-ACETYLTRANSFERASE 4-RELATED"/>
    <property type="match status" value="1"/>
</dbReference>
<dbReference type="GO" id="GO:0016407">
    <property type="term" value="F:acetyltransferase activity"/>
    <property type="evidence" value="ECO:0007669"/>
    <property type="project" value="InterPro"/>
</dbReference>
<dbReference type="RefSeq" id="WP_046357010.1">
    <property type="nucleotide sequence ID" value="NZ_AUXW01000160.1"/>
</dbReference>
<dbReference type="Gene3D" id="3.30.2140.10">
    <property type="entry name" value="Arylamine N-acetyltransferase"/>
    <property type="match status" value="1"/>
</dbReference>
<accession>A0A0F6A911</accession>
<sequence>MTDMQIVNDYLADLALTEHPFDADFLAQLQSRHVAKHTFNSVSAVLKHPLPLEVDHLFTKIIQKQFGGYCFEHNKLVFHVLKNLGFEVKLLLAKVVYNRDVEVPRTHRATLVTYQGTQYLLDVGFGPQGAVFPLKLVLDVPQQQGHMTYRISQNKAQEYCFDVLKNGEYFTLYTFDLNHYSEADCELSHFYSHKHPNAAFVNNLVVSKKALNETHSLRNGEYHHITASHTDVTEIDNTEQLHQLLTGVFSLNIDEAISAYLFSKFAKPAQLS</sequence>
<gene>
    <name evidence="2" type="ORF">N479_17660</name>
</gene>
<protein>
    <recommendedName>
        <fullName evidence="4">Arylamine N-acetyltransferase</fullName>
    </recommendedName>
</protein>
<reference evidence="2 3" key="1">
    <citation type="journal article" date="2015" name="BMC Genomics">
        <title>Genome mining reveals unlocked bioactive potential of marine Gram-negative bacteria.</title>
        <authorList>
            <person name="Machado H."/>
            <person name="Sonnenschein E.C."/>
            <person name="Melchiorsen J."/>
            <person name="Gram L."/>
        </authorList>
    </citation>
    <scope>NUCLEOTIDE SEQUENCE [LARGE SCALE GENOMIC DNA]</scope>
    <source>
        <strain evidence="2 3">S4054</strain>
    </source>
</reference>
<evidence type="ECO:0000313" key="2">
    <source>
        <dbReference type="EMBL" id="KKE82638.1"/>
    </source>
</evidence>
<evidence type="ECO:0000256" key="1">
    <source>
        <dbReference type="ARBA" id="ARBA00006547"/>
    </source>
</evidence>
<dbReference type="EMBL" id="AUXW01000160">
    <property type="protein sequence ID" value="KKE82638.1"/>
    <property type="molecule type" value="Genomic_DNA"/>
</dbReference>
<dbReference type="Proteomes" id="UP000033434">
    <property type="component" value="Unassembled WGS sequence"/>
</dbReference>
<dbReference type="InterPro" id="IPR001447">
    <property type="entry name" value="Arylamine_N-AcTrfase"/>
</dbReference>
<dbReference type="PANTHER" id="PTHR11786">
    <property type="entry name" value="N-HYDROXYARYLAMINE O-ACETYLTRANSFERASE"/>
    <property type="match status" value="1"/>
</dbReference>
<organism evidence="2 3">
    <name type="scientific">Pseudoalteromonas luteoviolacea S4054</name>
    <dbReference type="NCBI Taxonomy" id="1129367"/>
    <lineage>
        <taxon>Bacteria</taxon>
        <taxon>Pseudomonadati</taxon>
        <taxon>Pseudomonadota</taxon>
        <taxon>Gammaproteobacteria</taxon>
        <taxon>Alteromonadales</taxon>
        <taxon>Pseudoalteromonadaceae</taxon>
        <taxon>Pseudoalteromonas</taxon>
    </lineage>
</organism>
<comment type="similarity">
    <text evidence="1">Belongs to the arylamine N-acetyltransferase family.</text>
</comment>
<name>A0A0F6A911_9GAMM</name>
<dbReference type="SUPFAM" id="SSF54001">
    <property type="entry name" value="Cysteine proteinases"/>
    <property type="match status" value="1"/>
</dbReference>
<dbReference type="InterPro" id="IPR038765">
    <property type="entry name" value="Papain-like_cys_pep_sf"/>
</dbReference>
<dbReference type="AlphaFoldDB" id="A0A0F6A911"/>
<proteinExistence type="inferred from homology"/>
<evidence type="ECO:0008006" key="4">
    <source>
        <dbReference type="Google" id="ProtNLM"/>
    </source>
</evidence>